<organism evidence="1">
    <name type="scientific">viral metagenome</name>
    <dbReference type="NCBI Taxonomy" id="1070528"/>
    <lineage>
        <taxon>unclassified sequences</taxon>
        <taxon>metagenomes</taxon>
        <taxon>organismal metagenomes</taxon>
    </lineage>
</organism>
<name>A0A6C0AYW8_9ZZZZ</name>
<dbReference type="AlphaFoldDB" id="A0A6C0AYW8"/>
<proteinExistence type="predicted"/>
<sequence>MSNVIDALTESVRKFGVSQDTNTFNNELDFIMTKIKKVDLDNEDIHWEHLQSDYSKMKYLYELINFYNVSTGNKFRESLKKFMDSIEARVQYYLSEINWYDTVPELRDDTLRIKDFFEESLNQNDSILKLESVIKGYQILVPIVEDFRNEKISNEIDRGFLDEFQRPPKRSKY</sequence>
<reference evidence="1" key="1">
    <citation type="journal article" date="2020" name="Nature">
        <title>Giant virus diversity and host interactions through global metagenomics.</title>
        <authorList>
            <person name="Schulz F."/>
            <person name="Roux S."/>
            <person name="Paez-Espino D."/>
            <person name="Jungbluth S."/>
            <person name="Walsh D.A."/>
            <person name="Denef V.J."/>
            <person name="McMahon K.D."/>
            <person name="Konstantinidis K.T."/>
            <person name="Eloe-Fadrosh E.A."/>
            <person name="Kyrpides N.C."/>
            <person name="Woyke T."/>
        </authorList>
    </citation>
    <scope>NUCLEOTIDE SEQUENCE</scope>
    <source>
        <strain evidence="1">GVMAG-M-3300009182-67</strain>
    </source>
</reference>
<accession>A0A6C0AYW8</accession>
<evidence type="ECO:0000313" key="1">
    <source>
        <dbReference type="EMBL" id="QHS85010.1"/>
    </source>
</evidence>
<protein>
    <submittedName>
        <fullName evidence="1">Uncharacterized protein</fullName>
    </submittedName>
</protein>
<dbReference type="EMBL" id="MN739039">
    <property type="protein sequence ID" value="QHS85010.1"/>
    <property type="molecule type" value="Genomic_DNA"/>
</dbReference>